<keyword evidence="20" id="KW-1185">Reference proteome</keyword>
<comment type="similarity">
    <text evidence="2">Belongs to the IlvD/Edd family.</text>
</comment>
<evidence type="ECO:0000256" key="9">
    <source>
        <dbReference type="ARBA" id="ARBA00023014"/>
    </source>
</evidence>
<sequence length="778" mass="84190">MITPTTPFRAARTLAFGGRILSPKKSSSRLLSSTAHRYADETLNKVSSKITQPKSQGASQAMLYATGLTEKDMSKAQVGISSVWFEGNPCNMHLMDLSSLVRESVARAGLVPMRFNSIGASDGISMGTSGMRFSLQSREIIADGIETVMNAQWYDANISLPGCDKNMPGVLMAMGRVNRPSIMVYGGSIKPGCSAGGKPLDLVSAFQSYGQYLTGEIDEKERFDIIRHACPGAGACGGMYTANTLATAIETLGMTVPGSSSTPAEDPRKLAECEDIGQTVKNLLKEDIRPKDVMTRQAFENAMIVVNILGGSTNAVLHLIAIADSVGIKLTIDDFQAVSDKTPFLADLKPSGKYVMHDLYKVGGTPALLKFLLKEGLIDGSGVTVTGKTMKENIASWPEFSPEQPIIRPLSNPIKPTGHLQILRGSLAPGGSVGKITGKEGLRFEGFAKCYDFEDAFIEALERGEIKKGEKTVVIIRYEGPKGGPGMPEMLKPSSAIMGAGLGQDVALLTDGRFSGGSHGFLIGHVVPEAMEGGPIALVKDGDRIVIDAEQRVVDLLITPEEMAKRRVSWTAPAPRAKKGTLSKYAKLDPKEAKWTRLVMSSYTDPNGVERTWESAERQTRPANCEIDGVGIVTILNKETGPELLLQKQYRPPIDKVVIEVPAGLIDPNETVEECAVRELKEETGYVGVAEQTSSVMYNDPGFCNTNLNMVHVRVDMSLPENQNPKAQLEDNEFIECFTVPLSSLFEEMKKLEREGYAIDARVGTIAEGIELAKRFKL</sequence>
<dbReference type="FunFam" id="3.50.30.80:FF:000001">
    <property type="entry name" value="Dihydroxy-acid dehydratase"/>
    <property type="match status" value="1"/>
</dbReference>
<dbReference type="FunFam" id="3.90.79.10:FF:000016">
    <property type="entry name" value="ADP-sugar pyrophosphatase isoform X1"/>
    <property type="match status" value="1"/>
</dbReference>
<dbReference type="InterPro" id="IPR000086">
    <property type="entry name" value="NUDIX_hydrolase_dom"/>
</dbReference>
<dbReference type="EMBL" id="BDHI01000015">
    <property type="protein sequence ID" value="GCB24231.1"/>
    <property type="molecule type" value="Genomic_DNA"/>
</dbReference>
<dbReference type="STRING" id="105351.A0A401KYA4"/>
<dbReference type="SUPFAM" id="SSF55811">
    <property type="entry name" value="Nudix"/>
    <property type="match status" value="1"/>
</dbReference>
<comment type="pathway">
    <text evidence="14">Amino-acid biosynthesis; L-isoleucine biosynthesis; L-isoleucine from 2-oxobutanoate: step 3/4.</text>
</comment>
<comment type="caution">
    <text evidence="19">The sequence shown here is derived from an EMBL/GenBank/DDBJ whole genome shotgun (WGS) entry which is preliminary data.</text>
</comment>
<dbReference type="PROSITE" id="PS00893">
    <property type="entry name" value="NUDIX_BOX"/>
    <property type="match status" value="1"/>
</dbReference>
<reference evidence="19 20" key="1">
    <citation type="submission" date="2016-09" db="EMBL/GenBank/DDBJ databases">
        <title>Aspergillus awamori IFM 58123T.</title>
        <authorList>
            <person name="Kusuya Y."/>
            <person name="Shimizu M."/>
            <person name="Takahashi H."/>
            <person name="Yaguchi T."/>
        </authorList>
    </citation>
    <scope>NUCLEOTIDE SEQUENCE [LARGE SCALE GENOMIC DNA]</scope>
    <source>
        <strain evidence="19 20">IFM 58123</strain>
    </source>
</reference>
<dbReference type="Gene3D" id="3.90.79.10">
    <property type="entry name" value="Nucleoside Triphosphate Pyrophosphohydrolase"/>
    <property type="match status" value="1"/>
</dbReference>
<protein>
    <recommendedName>
        <fullName evidence="15">dihydroxy-acid dehydratase</fullName>
        <ecNumber evidence="15">4.2.1.9</ecNumber>
    </recommendedName>
</protein>
<dbReference type="EC" id="4.2.1.9" evidence="15"/>
<dbReference type="PROSITE" id="PS51462">
    <property type="entry name" value="NUDIX"/>
    <property type="match status" value="1"/>
</dbReference>
<evidence type="ECO:0000256" key="11">
    <source>
        <dbReference type="ARBA" id="ARBA00023304"/>
    </source>
</evidence>
<dbReference type="InterPro" id="IPR050165">
    <property type="entry name" value="DHAD_IlvD/Edd"/>
</dbReference>
<keyword evidence="11" id="KW-0100">Branched-chain amino acid biosynthesis</keyword>
<dbReference type="SUPFAM" id="SSF143975">
    <property type="entry name" value="IlvD/EDD N-terminal domain-like"/>
    <property type="match status" value="1"/>
</dbReference>
<dbReference type="GO" id="GO:0016787">
    <property type="term" value="F:hydrolase activity"/>
    <property type="evidence" value="ECO:0007669"/>
    <property type="project" value="UniProtKB-KW"/>
</dbReference>
<dbReference type="UniPathway" id="UPA00047">
    <property type="reaction ID" value="UER00057"/>
</dbReference>
<dbReference type="PANTHER" id="PTHR21000">
    <property type="entry name" value="DIHYDROXY-ACID DEHYDRATASE DAD"/>
    <property type="match status" value="1"/>
</dbReference>
<dbReference type="Pfam" id="PF00293">
    <property type="entry name" value="NUDIX"/>
    <property type="match status" value="1"/>
</dbReference>
<accession>A0A401KYA4</accession>
<keyword evidence="10" id="KW-0456">Lyase</keyword>
<evidence type="ECO:0000256" key="12">
    <source>
        <dbReference type="ARBA" id="ARBA00029304"/>
    </source>
</evidence>
<name>A0A401KYA4_ASPAW</name>
<evidence type="ECO:0000256" key="15">
    <source>
        <dbReference type="ARBA" id="ARBA00029490"/>
    </source>
</evidence>
<dbReference type="Gene3D" id="3.50.30.80">
    <property type="entry name" value="IlvD/EDD C-terminal domain-like"/>
    <property type="match status" value="1"/>
</dbReference>
<evidence type="ECO:0000256" key="5">
    <source>
        <dbReference type="ARBA" id="ARBA00022723"/>
    </source>
</evidence>
<evidence type="ECO:0000256" key="10">
    <source>
        <dbReference type="ARBA" id="ARBA00023239"/>
    </source>
</evidence>
<dbReference type="InterPro" id="IPR004404">
    <property type="entry name" value="DihydroxyA_deHydtase"/>
</dbReference>
<dbReference type="InterPro" id="IPR020558">
    <property type="entry name" value="DiOHA_6PGluconate_deHydtase_CS"/>
</dbReference>
<dbReference type="InterPro" id="IPR000581">
    <property type="entry name" value="ILV_EDD_N"/>
</dbReference>
<evidence type="ECO:0000256" key="16">
    <source>
        <dbReference type="ARBA" id="ARBA00034078"/>
    </source>
</evidence>
<dbReference type="GO" id="GO:0009097">
    <property type="term" value="P:isoleucine biosynthetic process"/>
    <property type="evidence" value="ECO:0007669"/>
    <property type="project" value="UniProtKB-UniPathway"/>
</dbReference>
<evidence type="ECO:0000256" key="17">
    <source>
        <dbReference type="ARBA" id="ARBA00052865"/>
    </source>
</evidence>
<gene>
    <name evidence="19" type="ORF">AAWM_07116</name>
</gene>
<dbReference type="Pfam" id="PF24877">
    <property type="entry name" value="ILV_EDD_C"/>
    <property type="match status" value="1"/>
</dbReference>
<dbReference type="HAMAP" id="MF_00012">
    <property type="entry name" value="IlvD"/>
    <property type="match status" value="1"/>
</dbReference>
<dbReference type="AlphaFoldDB" id="A0A401KYA4"/>
<feature type="domain" description="Nudix hydrolase" evidence="18">
    <location>
        <begin position="625"/>
        <end position="763"/>
    </location>
</feature>
<evidence type="ECO:0000256" key="7">
    <source>
        <dbReference type="ARBA" id="ARBA00022842"/>
    </source>
</evidence>
<evidence type="ECO:0000256" key="13">
    <source>
        <dbReference type="ARBA" id="ARBA00029436"/>
    </source>
</evidence>
<dbReference type="CDD" id="cd18888">
    <property type="entry name" value="NUDIX_ADPRase_Nudt5"/>
    <property type="match status" value="1"/>
</dbReference>
<keyword evidence="3" id="KW-0028">Amino-acid biosynthesis</keyword>
<organism evidence="19 20">
    <name type="scientific">Aspergillus awamori</name>
    <name type="common">Black koji mold</name>
    <dbReference type="NCBI Taxonomy" id="105351"/>
    <lineage>
        <taxon>Eukaryota</taxon>
        <taxon>Fungi</taxon>
        <taxon>Dikarya</taxon>
        <taxon>Ascomycota</taxon>
        <taxon>Pezizomycotina</taxon>
        <taxon>Eurotiomycetes</taxon>
        <taxon>Eurotiomycetidae</taxon>
        <taxon>Eurotiales</taxon>
        <taxon>Aspergillaceae</taxon>
        <taxon>Aspergillus</taxon>
    </lineage>
</organism>
<keyword evidence="7" id="KW-0460">Magnesium</keyword>
<dbReference type="GO" id="GO:0046872">
    <property type="term" value="F:metal ion binding"/>
    <property type="evidence" value="ECO:0007669"/>
    <property type="project" value="UniProtKB-KW"/>
</dbReference>
<keyword evidence="9" id="KW-0411">Iron-sulfur</keyword>
<comment type="cofactor">
    <cofactor evidence="1">
        <name>Mg(2+)</name>
        <dbReference type="ChEBI" id="CHEBI:18420"/>
    </cofactor>
</comment>
<dbReference type="PROSITE" id="PS00887">
    <property type="entry name" value="ILVD_EDD_2"/>
    <property type="match status" value="1"/>
</dbReference>
<keyword evidence="8" id="KW-0408">Iron</keyword>
<comment type="catalytic activity">
    <reaction evidence="17">
        <text>(2R,3R)-2,3-dihydroxy-3-methylpentanoate = (S)-3-methyl-2-oxopentanoate + H2O</text>
        <dbReference type="Rhea" id="RHEA:27694"/>
        <dbReference type="ChEBI" id="CHEBI:15377"/>
        <dbReference type="ChEBI" id="CHEBI:35146"/>
        <dbReference type="ChEBI" id="CHEBI:49258"/>
        <dbReference type="EC" id="4.2.1.9"/>
    </reaction>
    <physiologicalReaction direction="left-to-right" evidence="17">
        <dbReference type="Rhea" id="RHEA:27695"/>
    </physiologicalReaction>
</comment>
<comment type="catalytic activity">
    <reaction evidence="12">
        <text>(2R)-2,3-dihydroxy-3-methylbutanoate = 3-methyl-2-oxobutanoate + H2O</text>
        <dbReference type="Rhea" id="RHEA:24809"/>
        <dbReference type="ChEBI" id="CHEBI:11851"/>
        <dbReference type="ChEBI" id="CHEBI:15377"/>
        <dbReference type="ChEBI" id="CHEBI:49072"/>
        <dbReference type="EC" id="4.2.1.9"/>
    </reaction>
    <physiologicalReaction direction="left-to-right" evidence="12">
        <dbReference type="Rhea" id="RHEA:24810"/>
    </physiologicalReaction>
</comment>
<dbReference type="InterPro" id="IPR037237">
    <property type="entry name" value="IlvD/EDD_N"/>
</dbReference>
<evidence type="ECO:0000256" key="8">
    <source>
        <dbReference type="ARBA" id="ARBA00023004"/>
    </source>
</evidence>
<evidence type="ECO:0000256" key="4">
    <source>
        <dbReference type="ARBA" id="ARBA00022714"/>
    </source>
</evidence>
<dbReference type="InterPro" id="IPR015797">
    <property type="entry name" value="NUDIX_hydrolase-like_dom_sf"/>
</dbReference>
<dbReference type="Proteomes" id="UP000286921">
    <property type="component" value="Unassembled WGS sequence"/>
</dbReference>
<dbReference type="NCBIfam" id="NF002068">
    <property type="entry name" value="PRK00911.1"/>
    <property type="match status" value="1"/>
</dbReference>
<evidence type="ECO:0000313" key="20">
    <source>
        <dbReference type="Proteomes" id="UP000286921"/>
    </source>
</evidence>
<keyword evidence="4" id="KW-0001">2Fe-2S</keyword>
<dbReference type="GO" id="GO:0005739">
    <property type="term" value="C:mitochondrion"/>
    <property type="evidence" value="ECO:0007669"/>
    <property type="project" value="TreeGrafter"/>
</dbReference>
<dbReference type="SUPFAM" id="SSF52016">
    <property type="entry name" value="LeuD/IlvD-like"/>
    <property type="match status" value="1"/>
</dbReference>
<keyword evidence="5" id="KW-0479">Metal-binding</keyword>
<proteinExistence type="inferred from homology"/>
<comment type="cofactor">
    <cofactor evidence="16">
        <name>[2Fe-2S] cluster</name>
        <dbReference type="ChEBI" id="CHEBI:190135"/>
    </cofactor>
</comment>
<dbReference type="GO" id="GO:0004160">
    <property type="term" value="F:dihydroxy-acid dehydratase activity"/>
    <property type="evidence" value="ECO:0007669"/>
    <property type="project" value="UniProtKB-EC"/>
</dbReference>
<dbReference type="InterPro" id="IPR056740">
    <property type="entry name" value="ILV_EDD_C"/>
</dbReference>
<evidence type="ECO:0000256" key="14">
    <source>
        <dbReference type="ARBA" id="ARBA00029437"/>
    </source>
</evidence>
<evidence type="ECO:0000256" key="2">
    <source>
        <dbReference type="ARBA" id="ARBA00006486"/>
    </source>
</evidence>
<dbReference type="Pfam" id="PF00920">
    <property type="entry name" value="ILVD_EDD_N"/>
    <property type="match status" value="1"/>
</dbReference>
<dbReference type="UniPathway" id="UPA00049">
    <property type="reaction ID" value="UER00061"/>
</dbReference>
<dbReference type="PROSITE" id="PS00886">
    <property type="entry name" value="ILVD_EDD_1"/>
    <property type="match status" value="1"/>
</dbReference>
<comment type="pathway">
    <text evidence="13">Amino-acid biosynthesis; L-valine biosynthesis; L-valine from pyruvate: step 3/4.</text>
</comment>
<evidence type="ECO:0000256" key="3">
    <source>
        <dbReference type="ARBA" id="ARBA00022605"/>
    </source>
</evidence>
<keyword evidence="6" id="KW-0378">Hydrolase</keyword>
<evidence type="ECO:0000313" key="19">
    <source>
        <dbReference type="EMBL" id="GCB24231.1"/>
    </source>
</evidence>
<dbReference type="PANTHER" id="PTHR21000:SF5">
    <property type="entry name" value="DIHYDROXY-ACID DEHYDRATASE, MITOCHONDRIAL"/>
    <property type="match status" value="1"/>
</dbReference>
<evidence type="ECO:0000259" key="18">
    <source>
        <dbReference type="PROSITE" id="PS51462"/>
    </source>
</evidence>
<dbReference type="GO" id="GO:0009099">
    <property type="term" value="P:L-valine biosynthetic process"/>
    <property type="evidence" value="ECO:0007669"/>
    <property type="project" value="UniProtKB-UniPathway"/>
</dbReference>
<evidence type="ECO:0000256" key="1">
    <source>
        <dbReference type="ARBA" id="ARBA00001946"/>
    </source>
</evidence>
<dbReference type="InterPro" id="IPR020084">
    <property type="entry name" value="NUDIX_hydrolase_CS"/>
</dbReference>
<dbReference type="InterPro" id="IPR042096">
    <property type="entry name" value="Dihydro-acid_dehy_C"/>
</dbReference>
<evidence type="ECO:0000256" key="6">
    <source>
        <dbReference type="ARBA" id="ARBA00022801"/>
    </source>
</evidence>
<dbReference type="NCBIfam" id="TIGR00110">
    <property type="entry name" value="ilvD"/>
    <property type="match status" value="1"/>
</dbReference>
<dbReference type="GO" id="GO:0051537">
    <property type="term" value="F:2 iron, 2 sulfur cluster binding"/>
    <property type="evidence" value="ECO:0007669"/>
    <property type="project" value="UniProtKB-KW"/>
</dbReference>